<evidence type="ECO:0000313" key="7">
    <source>
        <dbReference type="EMBL" id="MBB2185712.1"/>
    </source>
</evidence>
<evidence type="ECO:0000256" key="5">
    <source>
        <dbReference type="SAM" id="Phobius"/>
    </source>
</evidence>
<sequence>MIILLPLLVLCGLLVSVFFIGADLPANAPSWDGAMACGFIAYVLVAFLFFLTGRPLRFPFNDGKFFTVAHRLLGCVAGGFIVLHVGLSLWAEPLTGRYLLPGGPGYMLAALVGLLLAVLAVGLSFHALRGRIWRKAARFRQAHGLMALVLLGTASFHITGARLHVRAREQMIALSVIAACCAALPWVGRYGRLPRPAGHRRRHTAPVAVRLAMVVGGVSLGVCVLYGVRLSQWLAP</sequence>
<dbReference type="RefSeq" id="WP_114726382.1">
    <property type="nucleotide sequence ID" value="NZ_BJMI01000001.1"/>
</dbReference>
<accession>A0A370G6T5</accession>
<evidence type="ECO:0000259" key="6">
    <source>
        <dbReference type="Pfam" id="PF01794"/>
    </source>
</evidence>
<feature type="transmembrane region" description="Helical" evidence="5">
    <location>
        <begin position="171"/>
        <end position="187"/>
    </location>
</feature>
<dbReference type="OrthoDB" id="7031123at2"/>
<keyword evidence="9" id="KW-1185">Reference proteome</keyword>
<evidence type="ECO:0000313" key="10">
    <source>
        <dbReference type="Proteomes" id="UP000562982"/>
    </source>
</evidence>
<name>A0A370G6T5_GLULI</name>
<gene>
    <name evidence="8" type="ORF">C7453_102308</name>
    <name evidence="7" type="ORF">HLH32_04815</name>
</gene>
<dbReference type="Pfam" id="PF01794">
    <property type="entry name" value="Ferric_reduct"/>
    <property type="match status" value="1"/>
</dbReference>
<protein>
    <submittedName>
        <fullName evidence="8">Ferric reductase like protein</fullName>
    </submittedName>
</protein>
<dbReference type="AlphaFoldDB" id="A0A370G6T5"/>
<reference evidence="8 9" key="1">
    <citation type="submission" date="2018-07" db="EMBL/GenBank/DDBJ databases">
        <title>Genomic Encyclopedia of Type Strains, Phase IV (KMG-IV): sequencing the most valuable type-strain genomes for metagenomic binning, comparative biology and taxonomic classification.</title>
        <authorList>
            <person name="Goeker M."/>
        </authorList>
    </citation>
    <scope>NUCLEOTIDE SEQUENCE [LARGE SCALE GENOMIC DNA]</scope>
    <source>
        <strain evidence="8 9">DSM 5603</strain>
    </source>
</reference>
<dbReference type="EMBL" id="JABEQI010000002">
    <property type="protein sequence ID" value="MBB2185712.1"/>
    <property type="molecule type" value="Genomic_DNA"/>
</dbReference>
<proteinExistence type="predicted"/>
<feature type="transmembrane region" description="Helical" evidence="5">
    <location>
        <begin position="72"/>
        <end position="91"/>
    </location>
</feature>
<keyword evidence="2 5" id="KW-0812">Transmembrane</keyword>
<feature type="transmembrane region" description="Helical" evidence="5">
    <location>
        <begin position="207"/>
        <end position="228"/>
    </location>
</feature>
<comment type="caution">
    <text evidence="8">The sequence shown here is derived from an EMBL/GenBank/DDBJ whole genome shotgun (WGS) entry which is preliminary data.</text>
</comment>
<dbReference type="Proteomes" id="UP000562982">
    <property type="component" value="Unassembled WGS sequence"/>
</dbReference>
<dbReference type="GO" id="GO:0016020">
    <property type="term" value="C:membrane"/>
    <property type="evidence" value="ECO:0007669"/>
    <property type="project" value="UniProtKB-SubCell"/>
</dbReference>
<evidence type="ECO:0000313" key="9">
    <source>
        <dbReference type="Proteomes" id="UP000254958"/>
    </source>
</evidence>
<evidence type="ECO:0000313" key="8">
    <source>
        <dbReference type="EMBL" id="RDI39518.1"/>
    </source>
</evidence>
<evidence type="ECO:0000256" key="1">
    <source>
        <dbReference type="ARBA" id="ARBA00004141"/>
    </source>
</evidence>
<keyword evidence="4 5" id="KW-0472">Membrane</keyword>
<dbReference type="Proteomes" id="UP000254958">
    <property type="component" value="Unassembled WGS sequence"/>
</dbReference>
<feature type="transmembrane region" description="Helical" evidence="5">
    <location>
        <begin position="103"/>
        <end position="125"/>
    </location>
</feature>
<reference evidence="7 10" key="2">
    <citation type="submission" date="2020-04" db="EMBL/GenBank/DDBJ databases">
        <title>Description of novel Gluconacetobacter.</title>
        <authorList>
            <person name="Sombolestani A."/>
        </authorList>
    </citation>
    <scope>NUCLEOTIDE SEQUENCE [LARGE SCALE GENOMIC DNA]</scope>
    <source>
        <strain evidence="7 10">LMG 1382</strain>
    </source>
</reference>
<organism evidence="8 9">
    <name type="scientific">Gluconacetobacter liquefaciens</name>
    <name type="common">Acetobacter liquefaciens</name>
    <dbReference type="NCBI Taxonomy" id="89584"/>
    <lineage>
        <taxon>Bacteria</taxon>
        <taxon>Pseudomonadati</taxon>
        <taxon>Pseudomonadota</taxon>
        <taxon>Alphaproteobacteria</taxon>
        <taxon>Acetobacterales</taxon>
        <taxon>Acetobacteraceae</taxon>
        <taxon>Gluconacetobacter</taxon>
    </lineage>
</organism>
<feature type="domain" description="Ferric oxidoreductase" evidence="6">
    <location>
        <begin position="37"/>
        <end position="152"/>
    </location>
</feature>
<dbReference type="InterPro" id="IPR013130">
    <property type="entry name" value="Fe3_Rdtase_TM_dom"/>
</dbReference>
<dbReference type="EMBL" id="QQAW01000002">
    <property type="protein sequence ID" value="RDI39518.1"/>
    <property type="molecule type" value="Genomic_DNA"/>
</dbReference>
<comment type="subcellular location">
    <subcellularLocation>
        <location evidence="1">Membrane</location>
        <topology evidence="1">Multi-pass membrane protein</topology>
    </subcellularLocation>
</comment>
<feature type="transmembrane region" description="Helical" evidence="5">
    <location>
        <begin position="31"/>
        <end position="51"/>
    </location>
</feature>
<evidence type="ECO:0000256" key="2">
    <source>
        <dbReference type="ARBA" id="ARBA00022692"/>
    </source>
</evidence>
<keyword evidence="3 5" id="KW-1133">Transmembrane helix</keyword>
<evidence type="ECO:0000256" key="3">
    <source>
        <dbReference type="ARBA" id="ARBA00022989"/>
    </source>
</evidence>
<feature type="transmembrane region" description="Helical" evidence="5">
    <location>
        <begin position="145"/>
        <end position="165"/>
    </location>
</feature>
<evidence type="ECO:0000256" key="4">
    <source>
        <dbReference type="ARBA" id="ARBA00023136"/>
    </source>
</evidence>